<evidence type="ECO:0000313" key="3">
    <source>
        <dbReference type="EMBL" id="AOZ52170.1"/>
    </source>
</evidence>
<evidence type="ECO:0000313" key="4">
    <source>
        <dbReference type="Proteomes" id="UP000178776"/>
    </source>
</evidence>
<reference evidence="3 4" key="1">
    <citation type="submission" date="2016-10" db="EMBL/GenBank/DDBJ databases">
        <title>Chromobacterium muskegensis sp. nov., an insecticidal bacterium isolated from Sphagnum bogs.</title>
        <authorList>
            <person name="Sparks M.E."/>
            <person name="Blackburn M.B."/>
            <person name="Gundersen-Rindal D.E."/>
            <person name="Mitchell A."/>
            <person name="Farrar R."/>
            <person name="Kuhar D."/>
        </authorList>
    </citation>
    <scope>NUCLEOTIDE SEQUENCE [LARGE SCALE GENOMIC DNA]</scope>
    <source>
        <strain evidence="3 4">21-1</strain>
    </source>
</reference>
<dbReference type="Pfam" id="PF13343">
    <property type="entry name" value="SBP_bac_6"/>
    <property type="match status" value="1"/>
</dbReference>
<dbReference type="Gene3D" id="3.40.190.10">
    <property type="entry name" value="Periplasmic binding protein-like II"/>
    <property type="match status" value="2"/>
</dbReference>
<dbReference type="STRING" id="1108595.BKX93_20640"/>
<dbReference type="PANTHER" id="PTHR30006:SF15">
    <property type="entry name" value="IRON-UTILIZATION PERIPLASMIC PROTEIN"/>
    <property type="match status" value="1"/>
</dbReference>
<dbReference type="CDD" id="cd13543">
    <property type="entry name" value="PBP2_Fbp"/>
    <property type="match status" value="1"/>
</dbReference>
<dbReference type="InterPro" id="IPR026045">
    <property type="entry name" value="Ferric-bd"/>
</dbReference>
<dbReference type="AlphaFoldDB" id="A0A1D9LLJ3"/>
<dbReference type="EMBL" id="CP017707">
    <property type="protein sequence ID" value="AOZ52170.1"/>
    <property type="molecule type" value="Genomic_DNA"/>
</dbReference>
<evidence type="ECO:0000256" key="2">
    <source>
        <dbReference type="ARBA" id="ARBA00022729"/>
    </source>
</evidence>
<dbReference type="PIRSF" id="PIRSF002825">
    <property type="entry name" value="CfbpA"/>
    <property type="match status" value="1"/>
</dbReference>
<dbReference type="SUPFAM" id="SSF53850">
    <property type="entry name" value="Periplasmic binding protein-like II"/>
    <property type="match status" value="1"/>
</dbReference>
<dbReference type="RefSeq" id="WP_052717679.1">
    <property type="nucleotide sequence ID" value="NZ_CP017707.1"/>
</dbReference>
<organism evidence="3 4">
    <name type="scientific">Chromobacterium vaccinii</name>
    <dbReference type="NCBI Taxonomy" id="1108595"/>
    <lineage>
        <taxon>Bacteria</taxon>
        <taxon>Pseudomonadati</taxon>
        <taxon>Pseudomonadota</taxon>
        <taxon>Betaproteobacteria</taxon>
        <taxon>Neisseriales</taxon>
        <taxon>Chromobacteriaceae</taxon>
        <taxon>Chromobacterium</taxon>
    </lineage>
</organism>
<gene>
    <name evidence="3" type="ORF">BKX93_20640</name>
</gene>
<comment type="similarity">
    <text evidence="1">Belongs to the bacterial solute-binding protein 1 family.</text>
</comment>
<dbReference type="KEGG" id="cvc:BKX93_20640"/>
<name>A0A1D9LLJ3_9NEIS</name>
<accession>A0A1D9LLJ3</accession>
<dbReference type="PANTHER" id="PTHR30006">
    <property type="entry name" value="THIAMINE-BINDING PERIPLASMIC PROTEIN-RELATED"/>
    <property type="match status" value="1"/>
</dbReference>
<dbReference type="Proteomes" id="UP000178776">
    <property type="component" value="Chromosome"/>
</dbReference>
<dbReference type="GO" id="GO:0030288">
    <property type="term" value="C:outer membrane-bounded periplasmic space"/>
    <property type="evidence" value="ECO:0007669"/>
    <property type="project" value="TreeGrafter"/>
</dbReference>
<sequence length="334" mass="35461">MNTKKLIAALLAGGLLAASQLSLAASLVLYNAQHPQTVKLLADDFEKMSGIGVKIRSGEGPELSAQLLAEGKASPADVYFASNSPELMLLEGKQMLAKLPAATLSPIPARFSSPQGEWVGVMARENVLVFNTKLAAGAQMPASMMDLAKPQWKGKLAIAPSDGDFLPLVSAVRALKGEPATLAWLKGLRDNAQTFDDNEGVVAAVNRGGVAVGIINNYYWTRLQMQLGSKGMHSQLYHFGNADVGALINVSGAGILKTARNADAAHKFLAYLVSPRAQQLIAKSNISFEYPLLPSVAPAPQLKPFNQLNPPPLDMQKLGDDSQSAKLLRQAGLL</sequence>
<dbReference type="GeneID" id="68844315"/>
<evidence type="ECO:0000256" key="1">
    <source>
        <dbReference type="ARBA" id="ARBA00008520"/>
    </source>
</evidence>
<keyword evidence="2" id="KW-0732">Signal</keyword>
<protein>
    <submittedName>
        <fullName evidence="3">Iron ABC transporter substrate-binding protein</fullName>
    </submittedName>
</protein>
<proteinExistence type="inferred from homology"/>